<evidence type="ECO:0000256" key="1">
    <source>
        <dbReference type="SAM" id="MobiDB-lite"/>
    </source>
</evidence>
<organism evidence="2 3">
    <name type="scientific">Thanatephorus cucumeris (strain AG1-IB / isolate 7/3/14)</name>
    <name type="common">Lettuce bottom rot fungus</name>
    <name type="synonym">Rhizoctonia solani</name>
    <dbReference type="NCBI Taxonomy" id="1108050"/>
    <lineage>
        <taxon>Eukaryota</taxon>
        <taxon>Fungi</taxon>
        <taxon>Dikarya</taxon>
        <taxon>Basidiomycota</taxon>
        <taxon>Agaricomycotina</taxon>
        <taxon>Agaricomycetes</taxon>
        <taxon>Cantharellales</taxon>
        <taxon>Ceratobasidiaceae</taxon>
        <taxon>Rhizoctonia</taxon>
        <taxon>Rhizoctonia solani AG-1</taxon>
    </lineage>
</organism>
<proteinExistence type="predicted"/>
<evidence type="ECO:0000313" key="3">
    <source>
        <dbReference type="Proteomes" id="UP000059188"/>
    </source>
</evidence>
<reference evidence="2 3" key="1">
    <citation type="submission" date="2014-11" db="EMBL/GenBank/DDBJ databases">
        <authorList>
            <person name="Wibberg Daniel"/>
        </authorList>
    </citation>
    <scope>NUCLEOTIDE SEQUENCE [LARGE SCALE GENOMIC DNA]</scope>
    <source>
        <strain evidence="2">Rhizoctonia solani AG1-IB 7/3/14</strain>
    </source>
</reference>
<feature type="compositionally biased region" description="Basic and acidic residues" evidence="1">
    <location>
        <begin position="67"/>
        <end position="77"/>
    </location>
</feature>
<protein>
    <submittedName>
        <fullName evidence="2">Uncharacterized protein</fullName>
    </submittedName>
</protein>
<accession>A0A0B7FYQ0</accession>
<gene>
    <name evidence="2" type="ORF">RSOLAG1IB_12585</name>
</gene>
<sequence>MQVANRESYSLSLAEIHKHIKTRGSVPDLDYRRWLLRECRLLFGNTWEGNMTKTRMTNTNDLAVTRQRHDLDLHDPP</sequence>
<keyword evidence="3" id="KW-1185">Reference proteome</keyword>
<name>A0A0B7FYQ0_THACB</name>
<evidence type="ECO:0000313" key="2">
    <source>
        <dbReference type="EMBL" id="CEL62835.1"/>
    </source>
</evidence>
<feature type="region of interest" description="Disordered" evidence="1">
    <location>
        <begin position="58"/>
        <end position="77"/>
    </location>
</feature>
<dbReference type="EMBL" id="LN679818">
    <property type="protein sequence ID" value="CEL62835.1"/>
    <property type="molecule type" value="Genomic_DNA"/>
</dbReference>
<dbReference type="AlphaFoldDB" id="A0A0B7FYQ0"/>
<dbReference type="Proteomes" id="UP000059188">
    <property type="component" value="Unassembled WGS sequence"/>
</dbReference>